<dbReference type="GO" id="GO:0006935">
    <property type="term" value="P:chemotaxis"/>
    <property type="evidence" value="ECO:0007669"/>
    <property type="project" value="InterPro"/>
</dbReference>
<dbReference type="Gene3D" id="1.10.287.950">
    <property type="entry name" value="Methyl-accepting chemotaxis protein"/>
    <property type="match status" value="1"/>
</dbReference>
<dbReference type="GO" id="GO:0004888">
    <property type="term" value="F:transmembrane signaling receptor activity"/>
    <property type="evidence" value="ECO:0007669"/>
    <property type="project" value="InterPro"/>
</dbReference>
<keyword evidence="3 8" id="KW-0472">Membrane</keyword>
<dbReference type="Pfam" id="PF00672">
    <property type="entry name" value="HAMP"/>
    <property type="match status" value="1"/>
</dbReference>
<keyword evidence="12" id="KW-1185">Reference proteome</keyword>
<evidence type="ECO:0000256" key="2">
    <source>
        <dbReference type="ARBA" id="ARBA00022475"/>
    </source>
</evidence>
<keyword evidence="2" id="KW-1003">Cell membrane</keyword>
<evidence type="ECO:0000313" key="12">
    <source>
        <dbReference type="Proteomes" id="UP000269097"/>
    </source>
</evidence>
<comment type="similarity">
    <text evidence="5">Belongs to the methyl-accepting chemotaxis (MCP) protein family.</text>
</comment>
<evidence type="ECO:0000256" key="5">
    <source>
        <dbReference type="ARBA" id="ARBA00029447"/>
    </source>
</evidence>
<name>A0A3G3K1Y2_9BACL</name>
<dbReference type="PROSITE" id="PS50111">
    <property type="entry name" value="CHEMOTAXIS_TRANSDUC_2"/>
    <property type="match status" value="1"/>
</dbReference>
<dbReference type="SUPFAM" id="SSF58104">
    <property type="entry name" value="Methyl-accepting chemotaxis protein (MCP) signaling domain"/>
    <property type="match status" value="1"/>
</dbReference>
<proteinExistence type="inferred from homology"/>
<dbReference type="KEGG" id="coh:EAV92_15015"/>
<comment type="subcellular location">
    <subcellularLocation>
        <location evidence="1">Cell membrane</location>
    </subcellularLocation>
</comment>
<dbReference type="EMBL" id="CP033433">
    <property type="protein sequence ID" value="AYQ73769.1"/>
    <property type="molecule type" value="Genomic_DNA"/>
</dbReference>
<evidence type="ECO:0000256" key="1">
    <source>
        <dbReference type="ARBA" id="ARBA00004236"/>
    </source>
</evidence>
<evidence type="ECO:0000256" key="8">
    <source>
        <dbReference type="SAM" id="Phobius"/>
    </source>
</evidence>
<dbReference type="PANTHER" id="PTHR32089:SF112">
    <property type="entry name" value="LYSOZYME-LIKE PROTEIN-RELATED"/>
    <property type="match status" value="1"/>
</dbReference>
<evidence type="ECO:0000256" key="4">
    <source>
        <dbReference type="ARBA" id="ARBA00023224"/>
    </source>
</evidence>
<keyword evidence="8" id="KW-0812">Transmembrane</keyword>
<evidence type="ECO:0000256" key="7">
    <source>
        <dbReference type="SAM" id="Coils"/>
    </source>
</evidence>
<dbReference type="PROSITE" id="PS50885">
    <property type="entry name" value="HAMP"/>
    <property type="match status" value="1"/>
</dbReference>
<dbReference type="GO" id="GO:0005886">
    <property type="term" value="C:plasma membrane"/>
    <property type="evidence" value="ECO:0007669"/>
    <property type="project" value="UniProtKB-SubCell"/>
</dbReference>
<gene>
    <name evidence="11" type="ORF">EAV92_15015</name>
</gene>
<organism evidence="11 12">
    <name type="scientific">Cohnella candidum</name>
    <dbReference type="NCBI Taxonomy" id="2674991"/>
    <lineage>
        <taxon>Bacteria</taxon>
        <taxon>Bacillati</taxon>
        <taxon>Bacillota</taxon>
        <taxon>Bacilli</taxon>
        <taxon>Bacillales</taxon>
        <taxon>Paenibacillaceae</taxon>
        <taxon>Cohnella</taxon>
    </lineage>
</organism>
<keyword evidence="8" id="KW-1133">Transmembrane helix</keyword>
<reference evidence="11 12" key="1">
    <citation type="submission" date="2018-10" db="EMBL/GenBank/DDBJ databases">
        <title>Genome Sequence of Cohnella sp.</title>
        <authorList>
            <person name="Srinivasan S."/>
            <person name="Kim M.K."/>
        </authorList>
    </citation>
    <scope>NUCLEOTIDE SEQUENCE [LARGE SCALE GENOMIC DNA]</scope>
    <source>
        <strain evidence="11 12">18JY8-7</strain>
    </source>
</reference>
<evidence type="ECO:0000259" key="10">
    <source>
        <dbReference type="PROSITE" id="PS50885"/>
    </source>
</evidence>
<evidence type="ECO:0000256" key="3">
    <source>
        <dbReference type="ARBA" id="ARBA00023136"/>
    </source>
</evidence>
<protein>
    <submittedName>
        <fullName evidence="11">Methyl-accepting chemotaxis protein</fullName>
    </submittedName>
</protein>
<accession>A0A3G3K1Y2</accession>
<dbReference type="RefSeq" id="WP_123041853.1">
    <property type="nucleotide sequence ID" value="NZ_CP033433.1"/>
</dbReference>
<feature type="domain" description="HAMP" evidence="10">
    <location>
        <begin position="218"/>
        <end position="271"/>
    </location>
</feature>
<dbReference type="InterPro" id="IPR004090">
    <property type="entry name" value="Chemotax_Me-accpt_rcpt"/>
</dbReference>
<dbReference type="InterPro" id="IPR004089">
    <property type="entry name" value="MCPsignal_dom"/>
</dbReference>
<sequence>MLSRLSVRMKLFLMLLIPLVLFAATAVYLLQMNSSNINRMTKLLYDTTYKSSDLVLNADRDMYQALTAYQALELGGNGSDKDALLKDYQENVAQVNDRLKQTVALINEYKLQDVLKTADGRPYKETLTQVVLNFNQWAFATKENIEKNTFPSDKEAEFNAKFLKAREGINQFSDIIDKYTTGEIAGIKKEKDNTIVSTYSILIAAWIVLVLLGYLIIRQITKTVREVLLRTKRVSEGDLRTPPQDRYAKDELGSILQSVDVMTGNIRALVGDIKGHALSVSSASEELAQGARESAASSEHVARNIQEVTEQVEVQSQITEESSKAITEMTVGVQRIAESTSTISDHSVETTLQAEAGNGQLTKLMSQMEQITASIENLDRTISVLTDKSEKIGSITEKITGIANQTNILALNAGIEAARAGEQGKGFAVVAAEIRKLAAGSLESAGVITALIDETREEIGKSAAYMKTTIEQAEQGSSIMEEAAKGFQSILLSIRQVAAQIQDNSSVTEEMSASSEEVLASMEQASSAAREISGKAQNVAAATEEQLALVENIAKASERLGSIVVQLNSSMKSFKV</sequence>
<feature type="coiled-coil region" evidence="7">
    <location>
        <begin position="361"/>
        <end position="388"/>
    </location>
</feature>
<dbReference type="Proteomes" id="UP000269097">
    <property type="component" value="Chromosome"/>
</dbReference>
<evidence type="ECO:0000259" key="9">
    <source>
        <dbReference type="PROSITE" id="PS50111"/>
    </source>
</evidence>
<keyword evidence="7" id="KW-0175">Coiled coil</keyword>
<dbReference type="SMART" id="SM00283">
    <property type="entry name" value="MA"/>
    <property type="match status" value="1"/>
</dbReference>
<dbReference type="GO" id="GO:0007165">
    <property type="term" value="P:signal transduction"/>
    <property type="evidence" value="ECO:0007669"/>
    <property type="project" value="UniProtKB-KW"/>
</dbReference>
<dbReference type="Pfam" id="PF00015">
    <property type="entry name" value="MCPsignal"/>
    <property type="match status" value="1"/>
</dbReference>
<feature type="transmembrane region" description="Helical" evidence="8">
    <location>
        <begin position="196"/>
        <end position="217"/>
    </location>
</feature>
<dbReference type="SMART" id="SM00304">
    <property type="entry name" value="HAMP"/>
    <property type="match status" value="1"/>
</dbReference>
<dbReference type="PANTHER" id="PTHR32089">
    <property type="entry name" value="METHYL-ACCEPTING CHEMOTAXIS PROTEIN MCPB"/>
    <property type="match status" value="1"/>
</dbReference>
<dbReference type="Gene3D" id="6.10.340.10">
    <property type="match status" value="1"/>
</dbReference>
<dbReference type="PRINTS" id="PR00260">
    <property type="entry name" value="CHEMTRNSDUCR"/>
</dbReference>
<feature type="domain" description="Methyl-accepting transducer" evidence="9">
    <location>
        <begin position="290"/>
        <end position="526"/>
    </location>
</feature>
<evidence type="ECO:0000313" key="11">
    <source>
        <dbReference type="EMBL" id="AYQ73769.1"/>
    </source>
</evidence>
<dbReference type="CDD" id="cd11386">
    <property type="entry name" value="MCP_signal"/>
    <property type="match status" value="1"/>
</dbReference>
<dbReference type="AlphaFoldDB" id="A0A3G3K1Y2"/>
<keyword evidence="4 6" id="KW-0807">Transducer</keyword>
<evidence type="ECO:0000256" key="6">
    <source>
        <dbReference type="PROSITE-ProRule" id="PRU00284"/>
    </source>
</evidence>
<dbReference type="InterPro" id="IPR003660">
    <property type="entry name" value="HAMP_dom"/>
</dbReference>